<evidence type="ECO:0000256" key="4">
    <source>
        <dbReference type="ARBA" id="ARBA00023012"/>
    </source>
</evidence>
<dbReference type="InterPro" id="IPR051271">
    <property type="entry name" value="2C-system_Tx_regulators"/>
</dbReference>
<dbReference type="InterPro" id="IPR001789">
    <property type="entry name" value="Sig_transdc_resp-reg_receiver"/>
</dbReference>
<evidence type="ECO:0000256" key="5">
    <source>
        <dbReference type="ARBA" id="ARBA00023015"/>
    </source>
</evidence>
<name>A0ABT8HUR4_9BACL</name>
<keyword evidence="3 10" id="KW-0597">Phosphoprotein</keyword>
<evidence type="ECO:0000256" key="6">
    <source>
        <dbReference type="ARBA" id="ARBA00023125"/>
    </source>
</evidence>
<keyword evidence="13" id="KW-1185">Reference proteome</keyword>
<gene>
    <name evidence="12" type="ORF">QYB97_08520</name>
</gene>
<keyword evidence="4 9" id="KW-0902">Two-component regulatory system</keyword>
<dbReference type="PIRSF" id="PIRSF006171">
    <property type="entry name" value="RR_citrat_malat"/>
    <property type="match status" value="1"/>
</dbReference>
<sequence length="235" mass="27234">MIRVMIVEDDPMVAEFNKRYLEQIEGFETAVSCRSAEEAMKELKNHRVELLLLDIFMAGQSGLDLLAYIRNSEIEIDVIVISAASDKERIQKAMRLGAVDYLIKPFEFERFNAALSSYREKSLFWKNQSTLSQEELDQLIHRQDEKPLPEELPKGLSQETLKVIWEVIEQLRSTSFSTDDIVFQTGISRVSVRKYLKFLSDIGILEVNIHYGTVGRPVSQHTLKEDQTHRIQHYL</sequence>
<evidence type="ECO:0000256" key="8">
    <source>
        <dbReference type="ARBA" id="ARBA00023163"/>
    </source>
</evidence>
<evidence type="ECO:0000313" key="12">
    <source>
        <dbReference type="EMBL" id="MDN4524515.1"/>
    </source>
</evidence>
<evidence type="ECO:0000256" key="1">
    <source>
        <dbReference type="ARBA" id="ARBA00004496"/>
    </source>
</evidence>
<evidence type="ECO:0000256" key="3">
    <source>
        <dbReference type="ARBA" id="ARBA00022553"/>
    </source>
</evidence>
<evidence type="ECO:0000313" key="13">
    <source>
        <dbReference type="Proteomes" id="UP001172721"/>
    </source>
</evidence>
<dbReference type="InterPro" id="IPR011006">
    <property type="entry name" value="CheY-like_superfamily"/>
</dbReference>
<keyword evidence="6 9" id="KW-0238">DNA-binding</keyword>
<dbReference type="EMBL" id="JAUHTR010000003">
    <property type="protein sequence ID" value="MDN4524515.1"/>
    <property type="molecule type" value="Genomic_DNA"/>
</dbReference>
<dbReference type="PANTHER" id="PTHR45526:SF1">
    <property type="entry name" value="TRANSCRIPTIONAL REGULATORY PROTEIN DCUR-RELATED"/>
    <property type="match status" value="1"/>
</dbReference>
<dbReference type="SUPFAM" id="SSF52172">
    <property type="entry name" value="CheY-like"/>
    <property type="match status" value="1"/>
</dbReference>
<dbReference type="InterPro" id="IPR024187">
    <property type="entry name" value="Sig_transdc_resp-reg_cit/mal"/>
</dbReference>
<dbReference type="RefSeq" id="WP_301165559.1">
    <property type="nucleotide sequence ID" value="NZ_JAUHTR010000003.1"/>
</dbReference>
<evidence type="ECO:0000256" key="7">
    <source>
        <dbReference type="ARBA" id="ARBA00023159"/>
    </source>
</evidence>
<protein>
    <recommendedName>
        <fullName evidence="9">Transcriptional regulatory protein</fullName>
    </recommendedName>
</protein>
<evidence type="ECO:0000259" key="11">
    <source>
        <dbReference type="PROSITE" id="PS50110"/>
    </source>
</evidence>
<keyword evidence="2 9" id="KW-0963">Cytoplasm</keyword>
<proteinExistence type="predicted"/>
<dbReference type="PROSITE" id="PS50110">
    <property type="entry name" value="RESPONSE_REGULATORY"/>
    <property type="match status" value="1"/>
</dbReference>
<evidence type="ECO:0000256" key="9">
    <source>
        <dbReference type="PIRNR" id="PIRNR006171"/>
    </source>
</evidence>
<dbReference type="Gene3D" id="3.40.50.2300">
    <property type="match status" value="1"/>
</dbReference>
<dbReference type="PANTHER" id="PTHR45526">
    <property type="entry name" value="TRANSCRIPTIONAL REGULATORY PROTEIN DPIA"/>
    <property type="match status" value="1"/>
</dbReference>
<keyword evidence="5 9" id="KW-0805">Transcription regulation</keyword>
<keyword evidence="7 9" id="KW-0010">Activator</keyword>
<feature type="domain" description="Response regulatory" evidence="11">
    <location>
        <begin position="3"/>
        <end position="119"/>
    </location>
</feature>
<dbReference type="SMART" id="SM00448">
    <property type="entry name" value="REC"/>
    <property type="match status" value="1"/>
</dbReference>
<evidence type="ECO:0000256" key="2">
    <source>
        <dbReference type="ARBA" id="ARBA00022490"/>
    </source>
</evidence>
<reference evidence="12" key="1">
    <citation type="submission" date="2023-07" db="EMBL/GenBank/DDBJ databases">
        <title>Fictibacillus sp. isolated from freshwater pond.</title>
        <authorList>
            <person name="Kirdat K."/>
            <person name="Bhat A."/>
            <person name="Mourya A."/>
            <person name="Yadav A."/>
        </authorList>
    </citation>
    <scope>NUCLEOTIDE SEQUENCE</scope>
    <source>
        <strain evidence="12">NE201</strain>
    </source>
</reference>
<feature type="modified residue" description="4-aspartylphosphate" evidence="10">
    <location>
        <position position="54"/>
    </location>
</feature>
<dbReference type="CDD" id="cd19925">
    <property type="entry name" value="REC_citrate_TCS"/>
    <property type="match status" value="1"/>
</dbReference>
<comment type="caution">
    <text evidence="12">The sequence shown here is derived from an EMBL/GenBank/DDBJ whole genome shotgun (WGS) entry which is preliminary data.</text>
</comment>
<dbReference type="Proteomes" id="UP001172721">
    <property type="component" value="Unassembled WGS sequence"/>
</dbReference>
<comment type="subcellular location">
    <subcellularLocation>
        <location evidence="1 9">Cytoplasm</location>
    </subcellularLocation>
</comment>
<dbReference type="Pfam" id="PF00072">
    <property type="entry name" value="Response_reg"/>
    <property type="match status" value="1"/>
</dbReference>
<keyword evidence="8 9" id="KW-0804">Transcription</keyword>
<organism evidence="12 13">
    <name type="scientific">Fictibacillus fluitans</name>
    <dbReference type="NCBI Taxonomy" id="3058422"/>
    <lineage>
        <taxon>Bacteria</taxon>
        <taxon>Bacillati</taxon>
        <taxon>Bacillota</taxon>
        <taxon>Bacilli</taxon>
        <taxon>Bacillales</taxon>
        <taxon>Fictibacillaceae</taxon>
        <taxon>Fictibacillus</taxon>
    </lineage>
</organism>
<evidence type="ECO:0000256" key="10">
    <source>
        <dbReference type="PROSITE-ProRule" id="PRU00169"/>
    </source>
</evidence>
<accession>A0ABT8HUR4</accession>